<evidence type="ECO:0000256" key="11">
    <source>
        <dbReference type="SAM" id="MobiDB-lite"/>
    </source>
</evidence>
<dbReference type="InterPro" id="IPR036279">
    <property type="entry name" value="5-3_exonuclease_C_sf"/>
</dbReference>
<dbReference type="GO" id="GO:0035312">
    <property type="term" value="F:5'-3' DNA exonuclease activity"/>
    <property type="evidence" value="ECO:0007669"/>
    <property type="project" value="InterPro"/>
</dbReference>
<dbReference type="SMART" id="SM00279">
    <property type="entry name" value="HhH2"/>
    <property type="match status" value="1"/>
</dbReference>
<feature type="region of interest" description="Disordered" evidence="11">
    <location>
        <begin position="373"/>
        <end position="432"/>
    </location>
</feature>
<dbReference type="Proteomes" id="UP000604825">
    <property type="component" value="Unassembled WGS sequence"/>
</dbReference>
<keyword evidence="3" id="KW-0540">Nuclease</keyword>
<feature type="region of interest" description="Disordered" evidence="11">
    <location>
        <begin position="646"/>
        <end position="665"/>
    </location>
</feature>
<evidence type="ECO:0000313" key="13">
    <source>
        <dbReference type="EMBL" id="CAD6341898.1"/>
    </source>
</evidence>
<dbReference type="GO" id="GO:0017108">
    <property type="term" value="F:5'-flap endonuclease activity"/>
    <property type="evidence" value="ECO:0007669"/>
    <property type="project" value="TreeGrafter"/>
</dbReference>
<comment type="subcellular location">
    <subcellularLocation>
        <location evidence="2">Nucleus</location>
    </subcellularLocation>
</comment>
<accession>A0A811SM18</accession>
<keyword evidence="14" id="KW-1185">Reference proteome</keyword>
<protein>
    <recommendedName>
        <fullName evidence="12">XPG-I domain-containing protein</fullName>
    </recommendedName>
</protein>
<keyword evidence="4" id="KW-0479">Metal-binding</keyword>
<dbReference type="SUPFAM" id="SSF47807">
    <property type="entry name" value="5' to 3' exonuclease, C-terminal subdomain"/>
    <property type="match status" value="1"/>
</dbReference>
<evidence type="ECO:0000256" key="4">
    <source>
        <dbReference type="ARBA" id="ARBA00022723"/>
    </source>
</evidence>
<sequence length="773" mass="84825">MGIQGLLPQLKSIMAPISAEELQGPDGGCRHLLLAPQGRSILRRPPLQGHPHHQGGICVAPGCHLVLLCYNNTMFQSGKGLLPIKSYQETKRARSRKENLERAREHEAAGNSRAAFECYQKAVDITPRIASELIEVLKKEKVDYIVAPYEADAQMTFLSVNKLVDAVITEDSDLIPFGCSRIIFKMDKFGQGVEFQITRLERNRELDFNGFTRQMLLEMCILSGCDYLPSLPGMGVKRAHALIQKLKCHEKVIKHLRYGAVSVPPQYEEDFKKAIWAFKFQRVYDPATEDIIHLSSNIAKGIALGNIDPLTKEPFEIKPECSAPAVHKVCPTREPIAPSNGRKKLDLPVQKNILTNYFCLASLEAKRKFRAPKVTHKQPILNESLPSPQTQGSGTPDSVEDTRLPTDHIQASQCSSEHLSSEPPQSGPISVGSQCSSERFSCEYPLDDSANISPQCSSLGGGSDPPYKDTSIKDIKVEADYGNENTIPTSPCLAGNSPWTSEPFLLPHNVGPSIPVQHHTESIVASKNNDITVRSSYFKTVNKRICTDQEDQLDDDYDVGTGQDTDDPDDTNIRTERRFGCNVSHVNTYSGIAEKSMDKFAALVSSFRYPGPRASGLRAPLKDVKNTLSVRSILKAPEQGTFRRTAKKTGLGPTSKSRYTSDMESVVSPPDISAAYRPMKAAASDLDKTTGKATDSTDGPADLGTFAYTSVAPTVCYPDRSKYAGTATKIADSPDLSTFAYKPVKAAVRHLNGSRFRETALKATGGTSRSQFK</sequence>
<reference evidence="13" key="1">
    <citation type="submission" date="2020-10" db="EMBL/GenBank/DDBJ databases">
        <authorList>
            <person name="Han B."/>
            <person name="Lu T."/>
            <person name="Zhao Q."/>
            <person name="Huang X."/>
            <person name="Zhao Y."/>
        </authorList>
    </citation>
    <scope>NUCLEOTIDE SEQUENCE</scope>
</reference>
<name>A0A811SM18_9POAL</name>
<dbReference type="InterPro" id="IPR044752">
    <property type="entry name" value="PIN-like_EXO1"/>
</dbReference>
<dbReference type="SUPFAM" id="SSF88723">
    <property type="entry name" value="PIN domain-like"/>
    <property type="match status" value="1"/>
</dbReference>
<keyword evidence="6" id="KW-0378">Hydrolase</keyword>
<keyword evidence="8" id="KW-0460">Magnesium</keyword>
<dbReference type="Gene3D" id="3.40.50.1010">
    <property type="entry name" value="5'-nuclease"/>
    <property type="match status" value="1"/>
</dbReference>
<dbReference type="InterPro" id="IPR037315">
    <property type="entry name" value="EXO1_H3TH"/>
</dbReference>
<evidence type="ECO:0000256" key="7">
    <source>
        <dbReference type="ARBA" id="ARBA00022839"/>
    </source>
</evidence>
<dbReference type="GO" id="GO:0005634">
    <property type="term" value="C:nucleus"/>
    <property type="evidence" value="ECO:0007669"/>
    <property type="project" value="UniProtKB-SubCell"/>
</dbReference>
<evidence type="ECO:0000259" key="12">
    <source>
        <dbReference type="SMART" id="SM00484"/>
    </source>
</evidence>
<feature type="compositionally biased region" description="Polar residues" evidence="11">
    <location>
        <begin position="384"/>
        <end position="396"/>
    </location>
</feature>
<evidence type="ECO:0000256" key="3">
    <source>
        <dbReference type="ARBA" id="ARBA00022722"/>
    </source>
</evidence>
<feature type="compositionally biased region" description="Polar residues" evidence="11">
    <location>
        <begin position="652"/>
        <end position="663"/>
    </location>
</feature>
<comment type="cofactor">
    <cofactor evidence="1">
        <name>Mg(2+)</name>
        <dbReference type="ChEBI" id="CHEBI:18420"/>
    </cofactor>
</comment>
<organism evidence="13 14">
    <name type="scientific">Miscanthus lutarioriparius</name>
    <dbReference type="NCBI Taxonomy" id="422564"/>
    <lineage>
        <taxon>Eukaryota</taxon>
        <taxon>Viridiplantae</taxon>
        <taxon>Streptophyta</taxon>
        <taxon>Embryophyta</taxon>
        <taxon>Tracheophyta</taxon>
        <taxon>Spermatophyta</taxon>
        <taxon>Magnoliopsida</taxon>
        <taxon>Liliopsida</taxon>
        <taxon>Poales</taxon>
        <taxon>Poaceae</taxon>
        <taxon>PACMAD clade</taxon>
        <taxon>Panicoideae</taxon>
        <taxon>Andropogonodae</taxon>
        <taxon>Andropogoneae</taxon>
        <taxon>Saccharinae</taxon>
        <taxon>Miscanthus</taxon>
    </lineage>
</organism>
<evidence type="ECO:0000256" key="6">
    <source>
        <dbReference type="ARBA" id="ARBA00022801"/>
    </source>
</evidence>
<feature type="compositionally biased region" description="Polar residues" evidence="11">
    <location>
        <begin position="409"/>
        <end position="432"/>
    </location>
</feature>
<dbReference type="CDD" id="cd09908">
    <property type="entry name" value="H3TH_EXO1"/>
    <property type="match status" value="1"/>
</dbReference>
<dbReference type="Pfam" id="PF00867">
    <property type="entry name" value="XPG_I"/>
    <property type="match status" value="1"/>
</dbReference>
<evidence type="ECO:0000256" key="9">
    <source>
        <dbReference type="ARBA" id="ARBA00023204"/>
    </source>
</evidence>
<evidence type="ECO:0000256" key="8">
    <source>
        <dbReference type="ARBA" id="ARBA00022842"/>
    </source>
</evidence>
<dbReference type="GO" id="GO:0046872">
    <property type="term" value="F:metal ion binding"/>
    <property type="evidence" value="ECO:0007669"/>
    <property type="project" value="UniProtKB-KW"/>
</dbReference>
<dbReference type="CDD" id="cd09857">
    <property type="entry name" value="PIN_EXO1"/>
    <property type="match status" value="1"/>
</dbReference>
<dbReference type="PRINTS" id="PR00853">
    <property type="entry name" value="XPGRADSUPER"/>
</dbReference>
<dbReference type="FunFam" id="1.10.150.20:FF:000011">
    <property type="entry name" value="exonuclease 1"/>
    <property type="match status" value="1"/>
</dbReference>
<proteinExistence type="predicted"/>
<keyword evidence="7" id="KW-0269">Exonuclease</keyword>
<evidence type="ECO:0000256" key="10">
    <source>
        <dbReference type="ARBA" id="ARBA00023242"/>
    </source>
</evidence>
<keyword evidence="5" id="KW-0227">DNA damage</keyword>
<keyword evidence="9" id="KW-0234">DNA repair</keyword>
<gene>
    <name evidence="13" type="ORF">NCGR_LOCUS65996</name>
</gene>
<dbReference type="Gene3D" id="1.10.150.20">
    <property type="entry name" value="5' to 3' exonuclease, C-terminal subdomain"/>
    <property type="match status" value="1"/>
</dbReference>
<dbReference type="PANTHER" id="PTHR11081:SF65">
    <property type="entry name" value="DNA DAMAGE-INDUCIBLE PROTEIN DIN7-RELATED"/>
    <property type="match status" value="1"/>
</dbReference>
<dbReference type="InterPro" id="IPR006086">
    <property type="entry name" value="XPG-I_dom"/>
</dbReference>
<evidence type="ECO:0000256" key="2">
    <source>
        <dbReference type="ARBA" id="ARBA00004123"/>
    </source>
</evidence>
<evidence type="ECO:0000256" key="5">
    <source>
        <dbReference type="ARBA" id="ARBA00022763"/>
    </source>
</evidence>
<feature type="domain" description="XPG-I" evidence="12">
    <location>
        <begin position="142"/>
        <end position="208"/>
    </location>
</feature>
<keyword evidence="10" id="KW-0539">Nucleus</keyword>
<dbReference type="InterPro" id="IPR008918">
    <property type="entry name" value="HhH2"/>
</dbReference>
<dbReference type="PANTHER" id="PTHR11081">
    <property type="entry name" value="FLAP ENDONUCLEASE FAMILY MEMBER"/>
    <property type="match status" value="1"/>
</dbReference>
<dbReference type="EMBL" id="CAJGYO010000340">
    <property type="protein sequence ID" value="CAD6341898.1"/>
    <property type="molecule type" value="Genomic_DNA"/>
</dbReference>
<dbReference type="AlphaFoldDB" id="A0A811SM18"/>
<evidence type="ECO:0000313" key="14">
    <source>
        <dbReference type="Proteomes" id="UP000604825"/>
    </source>
</evidence>
<evidence type="ECO:0000256" key="1">
    <source>
        <dbReference type="ARBA" id="ARBA00001946"/>
    </source>
</evidence>
<dbReference type="GO" id="GO:0003677">
    <property type="term" value="F:DNA binding"/>
    <property type="evidence" value="ECO:0007669"/>
    <property type="project" value="InterPro"/>
</dbReference>
<dbReference type="SMART" id="SM00484">
    <property type="entry name" value="XPGI"/>
    <property type="match status" value="1"/>
</dbReference>
<dbReference type="InterPro" id="IPR006084">
    <property type="entry name" value="XPG/Rad2"/>
</dbReference>
<comment type="caution">
    <text evidence="13">The sequence shown here is derived from an EMBL/GenBank/DDBJ whole genome shotgun (WGS) entry which is preliminary data.</text>
</comment>
<dbReference type="GO" id="GO:0006281">
    <property type="term" value="P:DNA repair"/>
    <property type="evidence" value="ECO:0007669"/>
    <property type="project" value="UniProtKB-KW"/>
</dbReference>
<dbReference type="InterPro" id="IPR029060">
    <property type="entry name" value="PIN-like_dom_sf"/>
</dbReference>
<dbReference type="OrthoDB" id="26491at2759"/>